<feature type="domain" description="Aspartate/glutamate/uridylate kinase" evidence="1">
    <location>
        <begin position="13"/>
        <end position="162"/>
    </location>
</feature>
<proteinExistence type="predicted"/>
<comment type="caution">
    <text evidence="2">The sequence shown here is derived from an EMBL/GenBank/DDBJ whole genome shotgun (WGS) entry which is preliminary data.</text>
</comment>
<accession>A0A5C5VVX8</accession>
<dbReference type="Proteomes" id="UP000318995">
    <property type="component" value="Unassembled WGS sequence"/>
</dbReference>
<keyword evidence="3" id="KW-1185">Reference proteome</keyword>
<protein>
    <recommendedName>
        <fullName evidence="1">Aspartate/glutamate/uridylate kinase domain-containing protein</fullName>
    </recommendedName>
</protein>
<dbReference type="EMBL" id="SJPH01000006">
    <property type="protein sequence ID" value="TWT42758.1"/>
    <property type="molecule type" value="Genomic_DNA"/>
</dbReference>
<dbReference type="Pfam" id="PF00696">
    <property type="entry name" value="AA_kinase"/>
    <property type="match status" value="1"/>
</dbReference>
<reference evidence="2 3" key="1">
    <citation type="submission" date="2019-02" db="EMBL/GenBank/DDBJ databases">
        <title>Deep-cultivation of Planctomycetes and their phenomic and genomic characterization uncovers novel biology.</title>
        <authorList>
            <person name="Wiegand S."/>
            <person name="Jogler M."/>
            <person name="Boedeker C."/>
            <person name="Pinto D."/>
            <person name="Vollmers J."/>
            <person name="Rivas-Marin E."/>
            <person name="Kohn T."/>
            <person name="Peeters S.H."/>
            <person name="Heuer A."/>
            <person name="Rast P."/>
            <person name="Oberbeckmann S."/>
            <person name="Bunk B."/>
            <person name="Jeske O."/>
            <person name="Meyerdierks A."/>
            <person name="Storesund J.E."/>
            <person name="Kallscheuer N."/>
            <person name="Luecker S."/>
            <person name="Lage O.M."/>
            <person name="Pohl T."/>
            <person name="Merkel B.J."/>
            <person name="Hornburger P."/>
            <person name="Mueller R.-W."/>
            <person name="Bruemmer F."/>
            <person name="Labrenz M."/>
            <person name="Spormann A.M."/>
            <person name="Op Den Camp H."/>
            <person name="Overmann J."/>
            <person name="Amann R."/>
            <person name="Jetten M.S.M."/>
            <person name="Mascher T."/>
            <person name="Medema M.H."/>
            <person name="Devos D.P."/>
            <person name="Kaster A.-K."/>
            <person name="Ovreas L."/>
            <person name="Rohde M."/>
            <person name="Galperin M.Y."/>
            <person name="Jogler C."/>
        </authorList>
    </citation>
    <scope>NUCLEOTIDE SEQUENCE [LARGE SCALE GENOMIC DNA]</scope>
    <source>
        <strain evidence="2 3">Pla111</strain>
    </source>
</reference>
<name>A0A5C5VVX8_9BACT</name>
<dbReference type="SUPFAM" id="SSF53633">
    <property type="entry name" value="Carbamate kinase-like"/>
    <property type="match status" value="1"/>
</dbReference>
<dbReference type="Gene3D" id="3.40.1160.10">
    <property type="entry name" value="Acetylglutamate kinase-like"/>
    <property type="match status" value="1"/>
</dbReference>
<evidence type="ECO:0000313" key="3">
    <source>
        <dbReference type="Proteomes" id="UP000318995"/>
    </source>
</evidence>
<evidence type="ECO:0000313" key="2">
    <source>
        <dbReference type="EMBL" id="TWT42758.1"/>
    </source>
</evidence>
<sequence length="216" mass="22750">MSLSDEAAEMAMPMVIKVGGSWLASPGGVAALCGWLGSPAARCATKRLLIVGGGPMVEGLRQIDRANPFSAQASHWAAIDAMDTNTRLLASRLPDWRYTESFETVRQNMAGDWLMATGYFLRTAEPAAPGERLEASWDVTSDSIAARIAALLPGRLVLLKAVSPPAGCRSLKDLSALGYVDPSIDRILPRGTPVRCLGVAEAGLAPDPAGNQSECS</sequence>
<dbReference type="InterPro" id="IPR001048">
    <property type="entry name" value="Asp/Glu/Uridylate_kinase"/>
</dbReference>
<evidence type="ECO:0000259" key="1">
    <source>
        <dbReference type="Pfam" id="PF00696"/>
    </source>
</evidence>
<dbReference type="AlphaFoldDB" id="A0A5C5VVX8"/>
<gene>
    <name evidence="2" type="ORF">Pla111_27310</name>
</gene>
<organism evidence="2 3">
    <name type="scientific">Botrimarina hoheduenensis</name>
    <dbReference type="NCBI Taxonomy" id="2528000"/>
    <lineage>
        <taxon>Bacteria</taxon>
        <taxon>Pseudomonadati</taxon>
        <taxon>Planctomycetota</taxon>
        <taxon>Planctomycetia</taxon>
        <taxon>Pirellulales</taxon>
        <taxon>Lacipirellulaceae</taxon>
        <taxon>Botrimarina</taxon>
    </lineage>
</organism>
<dbReference type="RefSeq" id="WP_146574952.1">
    <property type="nucleotide sequence ID" value="NZ_SJPH01000006.1"/>
</dbReference>
<dbReference type="InterPro" id="IPR036393">
    <property type="entry name" value="AceGlu_kinase-like_sf"/>
</dbReference>
<dbReference type="OrthoDB" id="8526978at2"/>